<evidence type="ECO:0000256" key="1">
    <source>
        <dbReference type="ARBA" id="ARBA00009437"/>
    </source>
</evidence>
<dbReference type="Proteomes" id="UP001595696">
    <property type="component" value="Unassembled WGS sequence"/>
</dbReference>
<dbReference type="SUPFAM" id="SSF46785">
    <property type="entry name" value="Winged helix' DNA-binding domain"/>
    <property type="match status" value="1"/>
</dbReference>
<accession>A0ABV8E3X5</accession>
<dbReference type="Gene3D" id="1.10.10.10">
    <property type="entry name" value="Winged helix-like DNA-binding domain superfamily/Winged helix DNA-binding domain"/>
    <property type="match status" value="1"/>
</dbReference>
<dbReference type="PANTHER" id="PTHR30419:SF28">
    <property type="entry name" value="HTH-TYPE TRANSCRIPTIONAL REGULATOR BSDA"/>
    <property type="match status" value="1"/>
</dbReference>
<dbReference type="InterPro" id="IPR050950">
    <property type="entry name" value="HTH-type_LysR_regulators"/>
</dbReference>
<keyword evidence="7" id="KW-1185">Reference proteome</keyword>
<dbReference type="InterPro" id="IPR000847">
    <property type="entry name" value="LysR_HTH_N"/>
</dbReference>
<evidence type="ECO:0000259" key="5">
    <source>
        <dbReference type="PROSITE" id="PS50931"/>
    </source>
</evidence>
<evidence type="ECO:0000256" key="3">
    <source>
        <dbReference type="ARBA" id="ARBA00023125"/>
    </source>
</evidence>
<keyword evidence="2" id="KW-0805">Transcription regulation</keyword>
<dbReference type="InterPro" id="IPR036388">
    <property type="entry name" value="WH-like_DNA-bd_sf"/>
</dbReference>
<dbReference type="Gene3D" id="3.40.190.290">
    <property type="match status" value="1"/>
</dbReference>
<comment type="similarity">
    <text evidence="1">Belongs to the LysR transcriptional regulatory family.</text>
</comment>
<evidence type="ECO:0000313" key="7">
    <source>
        <dbReference type="Proteomes" id="UP001595696"/>
    </source>
</evidence>
<comment type="caution">
    <text evidence="6">The sequence shown here is derived from an EMBL/GenBank/DDBJ whole genome shotgun (WGS) entry which is preliminary data.</text>
</comment>
<reference evidence="7" key="1">
    <citation type="journal article" date="2019" name="Int. J. Syst. Evol. Microbiol.">
        <title>The Global Catalogue of Microorganisms (GCM) 10K type strain sequencing project: providing services to taxonomists for standard genome sequencing and annotation.</title>
        <authorList>
            <consortium name="The Broad Institute Genomics Platform"/>
            <consortium name="The Broad Institute Genome Sequencing Center for Infectious Disease"/>
            <person name="Wu L."/>
            <person name="Ma J."/>
        </authorList>
    </citation>
    <scope>NUCLEOTIDE SEQUENCE [LARGE SCALE GENOMIC DNA]</scope>
    <source>
        <strain evidence="7">CGMCC 4.7330</strain>
    </source>
</reference>
<dbReference type="InterPro" id="IPR005119">
    <property type="entry name" value="LysR_subst-bd"/>
</dbReference>
<evidence type="ECO:0000313" key="6">
    <source>
        <dbReference type="EMBL" id="MFC3966217.1"/>
    </source>
</evidence>
<dbReference type="SUPFAM" id="SSF53850">
    <property type="entry name" value="Periplasmic binding protein-like II"/>
    <property type="match status" value="1"/>
</dbReference>
<dbReference type="CDD" id="cd08434">
    <property type="entry name" value="PBP2_GltC_like"/>
    <property type="match status" value="1"/>
</dbReference>
<evidence type="ECO:0000256" key="2">
    <source>
        <dbReference type="ARBA" id="ARBA00023015"/>
    </source>
</evidence>
<keyword evidence="3" id="KW-0238">DNA-binding</keyword>
<dbReference type="Pfam" id="PF03466">
    <property type="entry name" value="LysR_substrate"/>
    <property type="match status" value="1"/>
</dbReference>
<dbReference type="PANTHER" id="PTHR30419">
    <property type="entry name" value="HTH-TYPE TRANSCRIPTIONAL REGULATOR YBHD"/>
    <property type="match status" value="1"/>
</dbReference>
<name>A0ABV8E3X5_9NOCA</name>
<dbReference type="PROSITE" id="PS50931">
    <property type="entry name" value="HTH_LYSR"/>
    <property type="match status" value="1"/>
</dbReference>
<sequence>MLGDDLTWFITLAELEHVGATADRLHLAQPTLSRMLARLERRLGVRLFDRIGKRLRLNELGRAYYEHARRARIELDAGARAVADLADPAEGTVRLAFLHSFGSWLVPQLVGDFRRQAGRVTVSLHQDAAGTITRMVLDGDADLAVVSPRPAEPGLGWSGLLRQPLVLAVPAGHRLAGRRQTTLADLAGEEVIAMRHGYGMRRLLDELAAAAGLHPRIAFESSDLVTVTGLVAAGLGVALVPLEDPPPGATPSPAVARVPLADPGAVREVGLVWAADRPMPEAARRFRTAIQGWAAHRSPGAYFLSAVGTGR</sequence>
<proteinExistence type="inferred from homology"/>
<dbReference type="InterPro" id="IPR036390">
    <property type="entry name" value="WH_DNA-bd_sf"/>
</dbReference>
<gene>
    <name evidence="6" type="ORF">ACFO0B_29880</name>
</gene>
<keyword evidence="4" id="KW-0804">Transcription</keyword>
<protein>
    <submittedName>
        <fullName evidence="6">LysR family transcriptional regulator</fullName>
    </submittedName>
</protein>
<evidence type="ECO:0000256" key="4">
    <source>
        <dbReference type="ARBA" id="ARBA00023163"/>
    </source>
</evidence>
<organism evidence="6 7">
    <name type="scientific">Nocardia jiangsuensis</name>
    <dbReference type="NCBI Taxonomy" id="1691563"/>
    <lineage>
        <taxon>Bacteria</taxon>
        <taxon>Bacillati</taxon>
        <taxon>Actinomycetota</taxon>
        <taxon>Actinomycetes</taxon>
        <taxon>Mycobacteriales</taxon>
        <taxon>Nocardiaceae</taxon>
        <taxon>Nocardia</taxon>
    </lineage>
</organism>
<dbReference type="RefSeq" id="WP_378616739.1">
    <property type="nucleotide sequence ID" value="NZ_JBHSAX010000033.1"/>
</dbReference>
<dbReference type="Pfam" id="PF00126">
    <property type="entry name" value="HTH_1"/>
    <property type="match status" value="1"/>
</dbReference>
<dbReference type="PRINTS" id="PR00039">
    <property type="entry name" value="HTHLYSR"/>
</dbReference>
<feature type="domain" description="HTH lysR-type" evidence="5">
    <location>
        <begin position="1"/>
        <end position="58"/>
    </location>
</feature>
<dbReference type="EMBL" id="JBHSAX010000033">
    <property type="protein sequence ID" value="MFC3966217.1"/>
    <property type="molecule type" value="Genomic_DNA"/>
</dbReference>